<keyword evidence="1" id="KW-0614">Plasmid</keyword>
<comment type="caution">
    <text evidence="1">The sequence shown here is derived from an EMBL/GenBank/DDBJ whole genome shotgun (WGS) entry which is preliminary data.</text>
</comment>
<proteinExistence type="predicted"/>
<organism evidence="1 2">
    <name type="scientific">Paractinoplanes hotanensis</name>
    <dbReference type="NCBI Taxonomy" id="2906497"/>
    <lineage>
        <taxon>Bacteria</taxon>
        <taxon>Bacillati</taxon>
        <taxon>Actinomycetota</taxon>
        <taxon>Actinomycetes</taxon>
        <taxon>Micromonosporales</taxon>
        <taxon>Micromonosporaceae</taxon>
        <taxon>Paractinoplanes</taxon>
    </lineage>
</organism>
<accession>A0ABT0XQA6</accession>
<dbReference type="EMBL" id="JAMQOL010000001">
    <property type="protein sequence ID" value="MCM4075969.1"/>
    <property type="molecule type" value="Genomic_DNA"/>
</dbReference>
<dbReference type="Proteomes" id="UP001523216">
    <property type="component" value="Unassembled WGS sequence"/>
</dbReference>
<sequence>MESQAPVIPVLLPGADRIPPDLVFLRNLHQVRFTDHIDEPNSLDNMIWGIRGRKA</sequence>
<name>A0ABT0XQA6_9ACTN</name>
<geneLocation type="plasmid" evidence="1">
    <name>p1</name>
</geneLocation>
<keyword evidence="2" id="KW-1185">Reference proteome</keyword>
<gene>
    <name evidence="1" type="ORF">LXN57_00140</name>
</gene>
<evidence type="ECO:0000313" key="2">
    <source>
        <dbReference type="Proteomes" id="UP001523216"/>
    </source>
</evidence>
<reference evidence="1 2" key="1">
    <citation type="submission" date="2022-06" db="EMBL/GenBank/DDBJ databases">
        <title>Actinoplanes abujensis sp. nov., isolated from Nigerian arid soil.</title>
        <authorList>
            <person name="Ding P."/>
        </authorList>
    </citation>
    <scope>NUCLEOTIDE SEQUENCE [LARGE SCALE GENOMIC DNA]</scope>
    <source>
        <strain evidence="2">TRM88002</strain>
        <plasmid evidence="1">p1</plasmid>
    </source>
</reference>
<protein>
    <submittedName>
        <fullName evidence="1">Uncharacterized protein</fullName>
    </submittedName>
</protein>
<dbReference type="RefSeq" id="WP_251795996.1">
    <property type="nucleotide sequence ID" value="NZ_JAMQOL010000001.1"/>
</dbReference>
<evidence type="ECO:0000313" key="1">
    <source>
        <dbReference type="EMBL" id="MCM4075969.1"/>
    </source>
</evidence>